<dbReference type="InterPro" id="IPR045707">
    <property type="entry name" value="DUF6063"/>
</dbReference>
<organism evidence="1 2">
    <name type="scientific">Vallitalea longa</name>
    <dbReference type="NCBI Taxonomy" id="2936439"/>
    <lineage>
        <taxon>Bacteria</taxon>
        <taxon>Bacillati</taxon>
        <taxon>Bacillota</taxon>
        <taxon>Clostridia</taxon>
        <taxon>Lachnospirales</taxon>
        <taxon>Vallitaleaceae</taxon>
        <taxon>Vallitalea</taxon>
    </lineage>
</organism>
<protein>
    <recommendedName>
        <fullName evidence="3">Non-ribosomal peptide synthetase module</fullName>
    </recommendedName>
</protein>
<name>A0A9W6DE18_9FIRM</name>
<evidence type="ECO:0000313" key="2">
    <source>
        <dbReference type="Proteomes" id="UP001144256"/>
    </source>
</evidence>
<accession>A0A9W6DE18</accession>
<sequence>MINHELITQAFKIFSKLNAEGEVLKTDCNKFFTDEIVRSLVMEFANEVDCTVVTAAYYIYLVPLTKNSIYHITNSDIKRIYFPAKTLNMDIYLMYVAIIIFIGEFYDSYQSANSTRDFITINDWLDSMNKRMDSLNQVDEETLISLEQENEYNWIGILKKWEAMDNIKEGVRKQTAKTVSRMGFMTIVKKFMLDQKLIKEIGRDELELTEKTKAIVGKYFMEYEYNRGILDVIYQLENEEE</sequence>
<proteinExistence type="predicted"/>
<keyword evidence="2" id="KW-1185">Reference proteome</keyword>
<dbReference type="EMBL" id="BRLB01000001">
    <property type="protein sequence ID" value="GKX27933.1"/>
    <property type="molecule type" value="Genomic_DNA"/>
</dbReference>
<gene>
    <name evidence="1" type="ORF">SH1V18_04130</name>
</gene>
<evidence type="ECO:0000313" key="1">
    <source>
        <dbReference type="EMBL" id="GKX27933.1"/>
    </source>
</evidence>
<dbReference type="AlphaFoldDB" id="A0A9W6DE18"/>
<comment type="caution">
    <text evidence="1">The sequence shown here is derived from an EMBL/GenBank/DDBJ whole genome shotgun (WGS) entry which is preliminary data.</text>
</comment>
<reference evidence="1" key="1">
    <citation type="submission" date="2022-06" db="EMBL/GenBank/DDBJ databases">
        <title>Vallitalea longa sp. nov., an anaerobic bacterium isolated from marine sediment.</title>
        <authorList>
            <person name="Hirano S."/>
            <person name="Terahara T."/>
            <person name="Mori K."/>
            <person name="Hamada M."/>
            <person name="Matsumoto R."/>
            <person name="Kobayashi T."/>
        </authorList>
    </citation>
    <scope>NUCLEOTIDE SEQUENCE</scope>
    <source>
        <strain evidence="1">SH18-1</strain>
    </source>
</reference>
<dbReference type="Proteomes" id="UP001144256">
    <property type="component" value="Unassembled WGS sequence"/>
</dbReference>
<dbReference type="Pfam" id="PF19539">
    <property type="entry name" value="DUF6063"/>
    <property type="match status" value="1"/>
</dbReference>
<dbReference type="RefSeq" id="WP_281811720.1">
    <property type="nucleotide sequence ID" value="NZ_BRLB01000001.1"/>
</dbReference>
<evidence type="ECO:0008006" key="3">
    <source>
        <dbReference type="Google" id="ProtNLM"/>
    </source>
</evidence>